<reference evidence="5" key="1">
    <citation type="journal article" date="2014" name="Genome Announc.">
        <title>Genome sequence and annotation of Acremonium chrysogenum, producer of the beta-lactam antibiotic cephalosporin C.</title>
        <authorList>
            <person name="Terfehr D."/>
            <person name="Dahlmann T.A."/>
            <person name="Specht T."/>
            <person name="Zadra I."/>
            <person name="Kuernsteiner H."/>
            <person name="Kueck U."/>
        </authorList>
    </citation>
    <scope>NUCLEOTIDE SEQUENCE [LARGE SCALE GENOMIC DNA]</scope>
    <source>
        <strain evidence="5">ATCC 11550 / CBS 779.69 / DSM 880 / IAM 14645 / JCM 23072 / IMI 49137</strain>
    </source>
</reference>
<dbReference type="PANTHER" id="PTHR10039:SF10">
    <property type="entry name" value="NACHT DOMAIN-CONTAINING PROTEIN"/>
    <property type="match status" value="1"/>
</dbReference>
<evidence type="ECO:0000256" key="2">
    <source>
        <dbReference type="SAM" id="MobiDB-lite"/>
    </source>
</evidence>
<dbReference type="Pfam" id="PF24883">
    <property type="entry name" value="NPHP3_N"/>
    <property type="match status" value="1"/>
</dbReference>
<dbReference type="PANTHER" id="PTHR10039">
    <property type="entry name" value="AMELOGENIN"/>
    <property type="match status" value="1"/>
</dbReference>
<dbReference type="HOGENOM" id="CLU_008134_0_0_1"/>
<dbReference type="SUPFAM" id="SSF48403">
    <property type="entry name" value="Ankyrin repeat"/>
    <property type="match status" value="1"/>
</dbReference>
<dbReference type="OrthoDB" id="163438at2759"/>
<accession>A0A086SU31</accession>
<dbReference type="InterPro" id="IPR056884">
    <property type="entry name" value="NPHP3-like_N"/>
</dbReference>
<dbReference type="Gene3D" id="1.25.40.20">
    <property type="entry name" value="Ankyrin repeat-containing domain"/>
    <property type="match status" value="1"/>
</dbReference>
<dbReference type="Proteomes" id="UP000029964">
    <property type="component" value="Unassembled WGS sequence"/>
</dbReference>
<dbReference type="InterPro" id="IPR027417">
    <property type="entry name" value="P-loop_NTPase"/>
</dbReference>
<dbReference type="InterPro" id="IPR002110">
    <property type="entry name" value="Ankyrin_rpt"/>
</dbReference>
<evidence type="ECO:0000313" key="4">
    <source>
        <dbReference type="EMBL" id="KFH40613.1"/>
    </source>
</evidence>
<protein>
    <submittedName>
        <fullName evidence="4">Vegetative incompatibility protein HET-E-like protein</fullName>
    </submittedName>
</protein>
<proteinExistence type="predicted"/>
<evidence type="ECO:0000256" key="1">
    <source>
        <dbReference type="ARBA" id="ARBA00022737"/>
    </source>
</evidence>
<dbReference type="AlphaFoldDB" id="A0A086SU31"/>
<keyword evidence="5" id="KW-1185">Reference proteome</keyword>
<evidence type="ECO:0000259" key="3">
    <source>
        <dbReference type="Pfam" id="PF24883"/>
    </source>
</evidence>
<feature type="compositionally biased region" description="Low complexity" evidence="2">
    <location>
        <begin position="22"/>
        <end position="38"/>
    </location>
</feature>
<dbReference type="Pfam" id="PF12796">
    <property type="entry name" value="Ank_2"/>
    <property type="match status" value="1"/>
</dbReference>
<dbReference type="EMBL" id="JPKY01000182">
    <property type="protein sequence ID" value="KFH40613.1"/>
    <property type="molecule type" value="Genomic_DNA"/>
</dbReference>
<gene>
    <name evidence="4" type="ORF">ACRE_086940</name>
</gene>
<keyword evidence="1" id="KW-0677">Repeat</keyword>
<evidence type="ECO:0000313" key="5">
    <source>
        <dbReference type="Proteomes" id="UP000029964"/>
    </source>
</evidence>
<name>A0A086SU31_HAPC1</name>
<dbReference type="InterPro" id="IPR036770">
    <property type="entry name" value="Ankyrin_rpt-contain_sf"/>
</dbReference>
<feature type="region of interest" description="Disordered" evidence="2">
    <location>
        <begin position="1"/>
        <end position="39"/>
    </location>
</feature>
<organism evidence="4 5">
    <name type="scientific">Hapsidospora chrysogenum (strain ATCC 11550 / CBS 779.69 / DSM 880 / IAM 14645 / JCM 23072 / IMI 49137)</name>
    <name type="common">Acremonium chrysogenum</name>
    <dbReference type="NCBI Taxonomy" id="857340"/>
    <lineage>
        <taxon>Eukaryota</taxon>
        <taxon>Fungi</taxon>
        <taxon>Dikarya</taxon>
        <taxon>Ascomycota</taxon>
        <taxon>Pezizomycotina</taxon>
        <taxon>Sordariomycetes</taxon>
        <taxon>Hypocreomycetidae</taxon>
        <taxon>Hypocreales</taxon>
        <taxon>Bionectriaceae</taxon>
        <taxon>Hapsidospora</taxon>
    </lineage>
</organism>
<feature type="domain" description="Nephrocystin 3-like N-terminal" evidence="3">
    <location>
        <begin position="329"/>
        <end position="496"/>
    </location>
</feature>
<feature type="compositionally biased region" description="Basic and acidic residues" evidence="2">
    <location>
        <begin position="10"/>
        <end position="21"/>
    </location>
</feature>
<dbReference type="Gene3D" id="3.40.50.300">
    <property type="entry name" value="P-loop containing nucleotide triphosphate hydrolases"/>
    <property type="match status" value="1"/>
</dbReference>
<comment type="caution">
    <text evidence="4">The sequence shown here is derived from an EMBL/GenBank/DDBJ whole genome shotgun (WGS) entry which is preliminary data.</text>
</comment>
<sequence length="1146" mass="128701">MLQRMAMFDHNQDPEQTRTFRPDPAVAAPASTAKPAPANSTDVIHRKTANNEDDRIQLCPEQSALYINHRRQNSRAYRSNLDSNGIVPSDLWSAAYCEAIDRLGEDIDLAILQGKNVAQLFRALEGTEKEATQETAFLRGVSYLRSIQVPLERFKLALDLASPLTSLEPTTSTVTGVVRNVSAIAISLATADLNFARQIGKMLEQISYIDDCDTLGQKAHRTDIHEALVSVYEKLLEFYKAAFEIVTGKGAALLMKMILETDRLAEIVEDFLSHADTLRKLIQKATWEIVEDIRAMLYDREIAKWLASGNMSQQTQYHASLQDLRSDQACEFLLADAKFADWYRATSSQHLVLLGNMGHGKTVSMAFLIDTLSQRNEYQIPKGKICYYYCRNDETGQPANVLSALIQALLGQLPGLKKPFYEWYKQTQASGCFDPAASVQNLYTFLEQVVGTLERPLFIAIDGLDECDRVSRIRLLKLLKSLSQKTTKLKTLLASRSGTEIQDLLEEPPCIELVSNTQRDRIIVEKTVETRLSHLSEDVRALVINMLSPMAQGSAIWTKMIVNLIELREITTIDPMRRFLQRQSLPVDLTDLYATIFHRCTANDYENKDLAGAALDILAVSRRPLSILELAWAVTLAAAPQEVTTVAALAPMVDHQRVMNLIHPFVSRVDSSDLRKRQVRLVHQSVKEFIIEGGLSNKLLPQSAVGSPATTRPSNDRRIENLETRALDICMRYLFLEEIGNIPLFSEEQVAIEELPQDVELFVDEEGPVEYNPYCTWETWEEDMIIYDPTDRGFGEFFVYASCHWPDHFGAITAEPLPALARIEDLCEAGSMRLHNWTKQNCRPGCAMKARFEFDSTLYDPLGITSLYGSEAMLRHMLQNSDFDQDKFLPQSVVAAAEHILESGDLSRLGILSESTVGCKLRGLEIVQLILRVWSYPRKRHDTWDPAFNLVDHVLDELVQEQSGNELLCMAASAGCMPIVRRLMTGARHRMELQAELLRATRRGQLPSSLGRPLHQSIGEAVFGNHVEVVKYLLGEKGIEAHLHHLNSRDQNVLHLAAKHCNPAMFRLLVPRFREGIHQKDNRGDTPLVRIIKSPSKGRYDSASILLSQGGASGSITSRDEVRDALQLAAQLGDSDMCDLITSICE</sequence>